<evidence type="ECO:0000256" key="1">
    <source>
        <dbReference type="SAM" id="MobiDB-lite"/>
    </source>
</evidence>
<accession>A0A147BPK8</accession>
<feature type="region of interest" description="Disordered" evidence="1">
    <location>
        <begin position="29"/>
        <end position="59"/>
    </location>
</feature>
<dbReference type="GO" id="GO:0000724">
    <property type="term" value="P:double-strand break repair via homologous recombination"/>
    <property type="evidence" value="ECO:0007669"/>
    <property type="project" value="InterPro"/>
</dbReference>
<name>A0A147BPK8_IXORI</name>
<protein>
    <submittedName>
        <fullName evidence="3">Uncharacterized protein</fullName>
    </submittedName>
</protein>
<dbReference type="GO" id="GO:0005829">
    <property type="term" value="C:cytosol"/>
    <property type="evidence" value="ECO:0007669"/>
    <property type="project" value="TreeGrafter"/>
</dbReference>
<dbReference type="PANTHER" id="PTHR16120">
    <property type="entry name" value="AP-5 COMPLEX SUBUNIT SIGMA-1"/>
    <property type="match status" value="1"/>
</dbReference>
<feature type="compositionally biased region" description="Polar residues" evidence="1">
    <location>
        <begin position="29"/>
        <end position="38"/>
    </location>
</feature>
<dbReference type="GO" id="GO:0005770">
    <property type="term" value="C:late endosome"/>
    <property type="evidence" value="ECO:0007669"/>
    <property type="project" value="TreeGrafter"/>
</dbReference>
<feature type="chain" id="PRO_5007542661" evidence="2">
    <location>
        <begin position="17"/>
        <end position="202"/>
    </location>
</feature>
<organism evidence="3">
    <name type="scientific">Ixodes ricinus</name>
    <name type="common">Common tick</name>
    <name type="synonym">Acarus ricinus</name>
    <dbReference type="NCBI Taxonomy" id="34613"/>
    <lineage>
        <taxon>Eukaryota</taxon>
        <taxon>Metazoa</taxon>
        <taxon>Ecdysozoa</taxon>
        <taxon>Arthropoda</taxon>
        <taxon>Chelicerata</taxon>
        <taxon>Arachnida</taxon>
        <taxon>Acari</taxon>
        <taxon>Parasitiformes</taxon>
        <taxon>Ixodida</taxon>
        <taxon>Ixodoidea</taxon>
        <taxon>Ixodidae</taxon>
        <taxon>Ixodinae</taxon>
        <taxon>Ixodes</taxon>
    </lineage>
</organism>
<dbReference type="GO" id="GO:0005764">
    <property type="term" value="C:lysosome"/>
    <property type="evidence" value="ECO:0007669"/>
    <property type="project" value="TreeGrafter"/>
</dbReference>
<dbReference type="GO" id="GO:0030119">
    <property type="term" value="C:AP-type membrane coat adaptor complex"/>
    <property type="evidence" value="ECO:0007669"/>
    <property type="project" value="InterPro"/>
</dbReference>
<keyword evidence="2" id="KW-0732">Signal</keyword>
<dbReference type="Pfam" id="PF15001">
    <property type="entry name" value="AP-5_subunit_s1"/>
    <property type="match status" value="1"/>
</dbReference>
<evidence type="ECO:0000313" key="3">
    <source>
        <dbReference type="EMBL" id="JAR92432.1"/>
    </source>
</evidence>
<feature type="signal peptide" evidence="2">
    <location>
        <begin position="1"/>
        <end position="16"/>
    </location>
</feature>
<dbReference type="GO" id="GO:0016197">
    <property type="term" value="P:endosomal transport"/>
    <property type="evidence" value="ECO:0007669"/>
    <property type="project" value="InterPro"/>
</dbReference>
<evidence type="ECO:0000256" key="2">
    <source>
        <dbReference type="SAM" id="SignalP"/>
    </source>
</evidence>
<dbReference type="EMBL" id="GEGO01002972">
    <property type="protein sequence ID" value="JAR92432.1"/>
    <property type="molecule type" value="Transcribed_RNA"/>
</dbReference>
<reference evidence="3" key="1">
    <citation type="journal article" date="2018" name="PLoS Negl. Trop. Dis.">
        <title>Sialome diversity of ticks revealed by RNAseq of single tick salivary glands.</title>
        <authorList>
            <person name="Perner J."/>
            <person name="Kropackova S."/>
            <person name="Kopacek P."/>
            <person name="Ribeiro J.M."/>
        </authorList>
    </citation>
    <scope>NUCLEOTIDE SEQUENCE</scope>
    <source>
        <strain evidence="3">Siblings of single egg batch collected in Ceske Budejovice</strain>
        <tissue evidence="3">Salivary glands</tissue>
    </source>
</reference>
<dbReference type="InterPro" id="IPR029392">
    <property type="entry name" value="AP-5_subunit_s1"/>
</dbReference>
<sequence length="202" mass="22166">MVLAFLILSVSEKASGVIHSTAYSLNRARTSHSDASNTVRDEPDELEDGGHRGPSEMNEDHKAQCDLFKRVHQHVVEDMKSALHHSSIAGAEASLHPIEKKGAFFLNDADSPESIVVWHSFGDCCFVLMCDSDENVSLGGQILRQIIHSISCHVVFVTPSELLAKAGLVHAIVKLYLPAGKLLFVNQNVVKQYEQLLQRVAA</sequence>
<proteinExistence type="predicted"/>
<feature type="compositionally biased region" description="Basic and acidic residues" evidence="1">
    <location>
        <begin position="48"/>
        <end position="59"/>
    </location>
</feature>
<dbReference type="PANTHER" id="PTHR16120:SF0">
    <property type="entry name" value="AP-5 COMPLEX SUBUNIT SIGMA-1"/>
    <property type="match status" value="1"/>
</dbReference>
<dbReference type="AlphaFoldDB" id="A0A147BPK8"/>